<dbReference type="STRING" id="1792845.BC343_17850"/>
<keyword evidence="2" id="KW-1185">Reference proteome</keyword>
<dbReference type="Proteomes" id="UP000189739">
    <property type="component" value="Unassembled WGS sequence"/>
</dbReference>
<evidence type="ECO:0000313" key="1">
    <source>
        <dbReference type="EMBL" id="OOQ56845.1"/>
    </source>
</evidence>
<gene>
    <name evidence="1" type="ORF">BC343_17850</name>
</gene>
<dbReference type="AlphaFoldDB" id="A0A1S9P7B5"/>
<protein>
    <submittedName>
        <fullName evidence="1">Uncharacterized protein</fullName>
    </submittedName>
</protein>
<dbReference type="RefSeq" id="WP_078351261.1">
    <property type="nucleotide sequence ID" value="NZ_MBTF01000038.1"/>
</dbReference>
<organism evidence="1 2">
    <name type="scientific">Mucilaginibacter pedocola</name>
    <dbReference type="NCBI Taxonomy" id="1792845"/>
    <lineage>
        <taxon>Bacteria</taxon>
        <taxon>Pseudomonadati</taxon>
        <taxon>Bacteroidota</taxon>
        <taxon>Sphingobacteriia</taxon>
        <taxon>Sphingobacteriales</taxon>
        <taxon>Sphingobacteriaceae</taxon>
        <taxon>Mucilaginibacter</taxon>
    </lineage>
</organism>
<accession>A0A1S9P7B5</accession>
<reference evidence="1 2" key="1">
    <citation type="submission" date="2016-07" db="EMBL/GenBank/DDBJ databases">
        <title>Genomic analysis of zinc-resistant bacterium Mucilaginibacter pedocola TBZ30.</title>
        <authorList>
            <person name="Huang J."/>
            <person name="Tang J."/>
        </authorList>
    </citation>
    <scope>NUCLEOTIDE SEQUENCE [LARGE SCALE GENOMIC DNA]</scope>
    <source>
        <strain evidence="1 2">TBZ30</strain>
    </source>
</reference>
<sequence length="136" mass="16354">MFFLPAGEKQLTVISKANVWKLHPVFALKDADIIIKIRGDKYLLWSREYYDSKGEIDSLIENHDIDYLHWTRSEMYKMKGFFNHGYIRNISAWLIDNKRLKINNSSFEVVSMNKLTNEIYYRSPKEPDHLYIIKYR</sequence>
<dbReference type="OrthoDB" id="762400at2"/>
<name>A0A1S9P7B5_9SPHI</name>
<evidence type="ECO:0000313" key="2">
    <source>
        <dbReference type="Proteomes" id="UP000189739"/>
    </source>
</evidence>
<proteinExistence type="predicted"/>
<comment type="caution">
    <text evidence="1">The sequence shown here is derived from an EMBL/GenBank/DDBJ whole genome shotgun (WGS) entry which is preliminary data.</text>
</comment>
<dbReference type="EMBL" id="MBTF01000038">
    <property type="protein sequence ID" value="OOQ56845.1"/>
    <property type="molecule type" value="Genomic_DNA"/>
</dbReference>